<gene>
    <name evidence="2" type="ORF">PCOR1329_LOCUS83257</name>
</gene>
<sequence>VLSDSIRITAHAAIPVLSFITAPEEAASELAEAEDAAAPPGGRWRRGGGKPPRQNTRQPADLVRKEHMKTVAKLLVVLTRLTLTSAAELREITGMLRRTVL</sequence>
<evidence type="ECO:0000313" key="3">
    <source>
        <dbReference type="Proteomes" id="UP001189429"/>
    </source>
</evidence>
<evidence type="ECO:0000256" key="1">
    <source>
        <dbReference type="SAM" id="MobiDB-lite"/>
    </source>
</evidence>
<accession>A0ABN9Y7L9</accession>
<reference evidence="2" key="1">
    <citation type="submission" date="2023-10" db="EMBL/GenBank/DDBJ databases">
        <authorList>
            <person name="Chen Y."/>
            <person name="Shah S."/>
            <person name="Dougan E. K."/>
            <person name="Thang M."/>
            <person name="Chan C."/>
        </authorList>
    </citation>
    <scope>NUCLEOTIDE SEQUENCE [LARGE SCALE GENOMIC DNA]</scope>
</reference>
<name>A0ABN9Y7L9_9DINO</name>
<organism evidence="2 3">
    <name type="scientific">Prorocentrum cordatum</name>
    <dbReference type="NCBI Taxonomy" id="2364126"/>
    <lineage>
        <taxon>Eukaryota</taxon>
        <taxon>Sar</taxon>
        <taxon>Alveolata</taxon>
        <taxon>Dinophyceae</taxon>
        <taxon>Prorocentrales</taxon>
        <taxon>Prorocentraceae</taxon>
        <taxon>Prorocentrum</taxon>
    </lineage>
</organism>
<feature type="non-terminal residue" evidence="2">
    <location>
        <position position="1"/>
    </location>
</feature>
<evidence type="ECO:0000313" key="2">
    <source>
        <dbReference type="EMBL" id="CAK0908630.1"/>
    </source>
</evidence>
<feature type="compositionally biased region" description="Low complexity" evidence="1">
    <location>
        <begin position="28"/>
        <end position="42"/>
    </location>
</feature>
<keyword evidence="3" id="KW-1185">Reference proteome</keyword>
<comment type="caution">
    <text evidence="2">The sequence shown here is derived from an EMBL/GenBank/DDBJ whole genome shotgun (WGS) entry which is preliminary data.</text>
</comment>
<feature type="region of interest" description="Disordered" evidence="1">
    <location>
        <begin position="28"/>
        <end position="60"/>
    </location>
</feature>
<proteinExistence type="predicted"/>
<dbReference type="EMBL" id="CAUYUJ010022052">
    <property type="protein sequence ID" value="CAK0908630.1"/>
    <property type="molecule type" value="Genomic_DNA"/>
</dbReference>
<protein>
    <submittedName>
        <fullName evidence="2">Uncharacterized protein</fullName>
    </submittedName>
</protein>
<dbReference type="Proteomes" id="UP001189429">
    <property type="component" value="Unassembled WGS sequence"/>
</dbReference>